<accession>A0A0U4C002</accession>
<dbReference type="Proteomes" id="UP000059542">
    <property type="component" value="Chromosome"/>
</dbReference>
<organism evidence="2 3">
    <name type="scientific">Hymenobacter sedentarius</name>
    <dbReference type="NCBI Taxonomy" id="1411621"/>
    <lineage>
        <taxon>Bacteria</taxon>
        <taxon>Pseudomonadati</taxon>
        <taxon>Bacteroidota</taxon>
        <taxon>Cytophagia</taxon>
        <taxon>Cytophagales</taxon>
        <taxon>Hymenobacteraceae</taxon>
        <taxon>Hymenobacter</taxon>
    </lineage>
</organism>
<dbReference type="KEGG" id="hyg:AUC43_03965"/>
<keyword evidence="3" id="KW-1185">Reference proteome</keyword>
<evidence type="ECO:0000259" key="1">
    <source>
        <dbReference type="Pfam" id="PF17293"/>
    </source>
</evidence>
<dbReference type="Pfam" id="PF17293">
    <property type="entry name" value="Arm-DNA-bind_5"/>
    <property type="match status" value="1"/>
</dbReference>
<dbReference type="AlphaFoldDB" id="A0A0U4C002"/>
<gene>
    <name evidence="2" type="ORF">AUC43_03965</name>
</gene>
<reference evidence="2 3" key="1">
    <citation type="submission" date="2015-12" db="EMBL/GenBank/DDBJ databases">
        <authorList>
            <person name="Shamseldin A."/>
            <person name="Moawad H."/>
            <person name="Abd El-Rahim W.M."/>
            <person name="Sadowsky M.J."/>
        </authorList>
    </citation>
    <scope>NUCLEOTIDE SEQUENCE [LARGE SCALE GENOMIC DNA]</scope>
    <source>
        <strain evidence="2 3">DG5B</strain>
    </source>
</reference>
<dbReference type="EMBL" id="CP013909">
    <property type="protein sequence ID" value="ALW84322.1"/>
    <property type="molecule type" value="Genomic_DNA"/>
</dbReference>
<evidence type="ECO:0000313" key="2">
    <source>
        <dbReference type="EMBL" id="ALW84322.1"/>
    </source>
</evidence>
<protein>
    <recommendedName>
        <fullName evidence="1">Arm DNA-binding domain-containing protein</fullName>
    </recommendedName>
</protein>
<sequence>MRTDKKDKAGKCPVHLVVYFDGARLKCATGEKCKPADWNADRQRFRASCPLAEEANDLLARLAADTLAWWRKLRAAGEAPTPAACVDWITRVERINLLYGVNVSMETLLVHDLRTAGLPGLLNTSLAASTPGEEVQLFNVIADGNGGAVPAADALFGEVVDVPPVVVTPPVVIERATAPGPAPVMDGAVAGQVTLAGPNGTIAGVTIESAPGVSLDFAPLYSGSSTPVEMYLFVYVEAPMTAKVTFADRYAGQPFTVHLADGRTATGLFTEGSYGIDV</sequence>
<feature type="domain" description="Arm DNA-binding" evidence="1">
    <location>
        <begin position="2"/>
        <end position="64"/>
    </location>
</feature>
<proteinExistence type="predicted"/>
<name>A0A0U4C002_9BACT</name>
<dbReference type="InterPro" id="IPR035386">
    <property type="entry name" value="Arm-DNA-bind_5"/>
</dbReference>
<evidence type="ECO:0000313" key="3">
    <source>
        <dbReference type="Proteomes" id="UP000059542"/>
    </source>
</evidence>